<comment type="function">
    <text evidence="8">Structural component of specialized membrane microdomains known as tetraspanin-enriched microdomains (TERMs), which act as platforms for receptor clustering and signaling. Participates thereby in diverse biological functions such as cell signal transduction, adhesion, migration and protein trafficking. Regulates neuronal differentiation in response to NGF by facilitating NGF-mediated activation of NTRK1/TRKA receptor tyrosine kinase and subsequent downstream signaling pathways. Plays a role in the inhibition of TNFalpha-induced apoptosis. Mechanistically, inhibits the NF-kappa-B signaling pathway by blocking phosphorylation of CHUK. Also promotes the stability of the thiamine transporter 1/SLC19A2 in intestinal epithelial cells leading to an increase of thiamine uptake process.</text>
</comment>
<dbReference type="Gene3D" id="1.10.1450.10">
    <property type="entry name" value="Tetraspanin"/>
    <property type="match status" value="1"/>
</dbReference>
<dbReference type="InterPro" id="IPR000301">
    <property type="entry name" value="Tetraspanin_animals"/>
</dbReference>
<feature type="transmembrane region" description="Helical" evidence="9">
    <location>
        <begin position="106"/>
        <end position="128"/>
    </location>
</feature>
<feature type="transmembrane region" description="Helical" evidence="9">
    <location>
        <begin position="72"/>
        <end position="94"/>
    </location>
</feature>
<dbReference type="InterPro" id="IPR008952">
    <property type="entry name" value="Tetraspanin_EC2_sf"/>
</dbReference>
<proteinExistence type="inferred from homology"/>
<dbReference type="PIRSF" id="PIRSF002419">
    <property type="entry name" value="Tetraspanin"/>
    <property type="match status" value="1"/>
</dbReference>
<dbReference type="GO" id="GO:0016020">
    <property type="term" value="C:membrane"/>
    <property type="evidence" value="ECO:0007669"/>
    <property type="project" value="UniProtKB-SubCell"/>
</dbReference>
<dbReference type="Proteomes" id="UP001634394">
    <property type="component" value="Unassembled WGS sequence"/>
</dbReference>
<dbReference type="PANTHER" id="PTHR19282">
    <property type="entry name" value="TETRASPANIN"/>
    <property type="match status" value="1"/>
</dbReference>
<evidence type="ECO:0000256" key="7">
    <source>
        <dbReference type="ARBA" id="ARBA00046464"/>
    </source>
</evidence>
<evidence type="ECO:0000256" key="6">
    <source>
        <dbReference type="ARBA" id="ARBA00023180"/>
    </source>
</evidence>
<comment type="similarity">
    <text evidence="2 9">Belongs to the tetraspanin (TM4SF) family.</text>
</comment>
<sequence>MGFGSSIGRLVLIIINLVFLLVGIGLLVLGLIVRFGQKIYKPLLDETLKILETTGQKVSNDFKFNADELGNILLSLSVGLIVAGIILSIFTLFGCCGGCYKNKCMLFLYAAIIVVLLVAEIIAIGILYGKKDIIKQPLKDSLKDYKGANGTDLLSLGWNIVMLQFHCCGIENYTDFLVGKDWQTITYGGMSKTLATPLMCCKEPAKDLPTCAISPINETMSNAYTGCFDKIWDLTLGNTAMAVGILVGCGVFQILLIVFAYTIYKSKDKVDPI</sequence>
<evidence type="ECO:0000313" key="11">
    <source>
        <dbReference type="Proteomes" id="UP001634394"/>
    </source>
</evidence>
<evidence type="ECO:0000256" key="5">
    <source>
        <dbReference type="ARBA" id="ARBA00023136"/>
    </source>
</evidence>
<organism evidence="10 11">
    <name type="scientific">Sinanodonta woodiana</name>
    <name type="common">Chinese pond mussel</name>
    <name type="synonym">Anodonta woodiana</name>
    <dbReference type="NCBI Taxonomy" id="1069815"/>
    <lineage>
        <taxon>Eukaryota</taxon>
        <taxon>Metazoa</taxon>
        <taxon>Spiralia</taxon>
        <taxon>Lophotrochozoa</taxon>
        <taxon>Mollusca</taxon>
        <taxon>Bivalvia</taxon>
        <taxon>Autobranchia</taxon>
        <taxon>Heteroconchia</taxon>
        <taxon>Palaeoheterodonta</taxon>
        <taxon>Unionida</taxon>
        <taxon>Unionoidea</taxon>
        <taxon>Unionidae</taxon>
        <taxon>Unioninae</taxon>
        <taxon>Sinanodonta</taxon>
    </lineage>
</organism>
<name>A0ABD3XHJ0_SINWO</name>
<gene>
    <name evidence="10" type="ORF">ACJMK2_025769</name>
</gene>
<dbReference type="SUPFAM" id="SSF48652">
    <property type="entry name" value="Tetraspanin"/>
    <property type="match status" value="1"/>
</dbReference>
<evidence type="ECO:0000256" key="1">
    <source>
        <dbReference type="ARBA" id="ARBA00004127"/>
    </source>
</evidence>
<keyword evidence="6" id="KW-0325">Glycoprotein</keyword>
<evidence type="ECO:0000256" key="8">
    <source>
        <dbReference type="ARBA" id="ARBA00054958"/>
    </source>
</evidence>
<evidence type="ECO:0000256" key="4">
    <source>
        <dbReference type="ARBA" id="ARBA00022989"/>
    </source>
</evidence>
<dbReference type="EMBL" id="JBJQND010000002">
    <property type="protein sequence ID" value="KAL3885724.1"/>
    <property type="molecule type" value="Genomic_DNA"/>
</dbReference>
<keyword evidence="11" id="KW-1185">Reference proteome</keyword>
<dbReference type="Pfam" id="PF00335">
    <property type="entry name" value="Tetraspanin"/>
    <property type="match status" value="1"/>
</dbReference>
<comment type="subunit">
    <text evidence="7">Interacts with SLC19A2. Interacts with NTRK1/TRKA.</text>
</comment>
<keyword evidence="4 9" id="KW-1133">Transmembrane helix</keyword>
<dbReference type="PANTHER" id="PTHR19282:SF216">
    <property type="entry name" value="TETRASPANIN-1"/>
    <property type="match status" value="1"/>
</dbReference>
<dbReference type="AlphaFoldDB" id="A0ABD3XHJ0"/>
<accession>A0ABD3XHJ0</accession>
<keyword evidence="3 9" id="KW-0812">Transmembrane</keyword>
<evidence type="ECO:0000313" key="10">
    <source>
        <dbReference type="EMBL" id="KAL3885724.1"/>
    </source>
</evidence>
<dbReference type="GO" id="GO:0012505">
    <property type="term" value="C:endomembrane system"/>
    <property type="evidence" value="ECO:0007669"/>
    <property type="project" value="UniProtKB-SubCell"/>
</dbReference>
<evidence type="ECO:0000256" key="9">
    <source>
        <dbReference type="RuleBase" id="RU361218"/>
    </source>
</evidence>
<keyword evidence="5 9" id="KW-0472">Membrane</keyword>
<dbReference type="InterPro" id="IPR018499">
    <property type="entry name" value="Tetraspanin/Peripherin"/>
</dbReference>
<evidence type="ECO:0000256" key="3">
    <source>
        <dbReference type="ARBA" id="ARBA00022692"/>
    </source>
</evidence>
<reference evidence="10 11" key="1">
    <citation type="submission" date="2024-11" db="EMBL/GenBank/DDBJ databases">
        <title>Chromosome-level genome assembly of the freshwater bivalve Anodonta woodiana.</title>
        <authorList>
            <person name="Chen X."/>
        </authorList>
    </citation>
    <scope>NUCLEOTIDE SEQUENCE [LARGE SCALE GENOMIC DNA]</scope>
    <source>
        <strain evidence="10">MN2024</strain>
        <tissue evidence="10">Gills</tissue>
    </source>
</reference>
<comment type="caution">
    <text evidence="10">The sequence shown here is derived from an EMBL/GenBank/DDBJ whole genome shotgun (WGS) entry which is preliminary data.</text>
</comment>
<comment type="subcellular location">
    <subcellularLocation>
        <location evidence="1">Endomembrane system</location>
        <topology evidence="1">Multi-pass membrane protein</topology>
    </subcellularLocation>
    <subcellularLocation>
        <location evidence="9">Membrane</location>
        <topology evidence="9">Multi-pass membrane protein</topology>
    </subcellularLocation>
</comment>
<protein>
    <recommendedName>
        <fullName evidence="9">Tetraspanin</fullName>
    </recommendedName>
</protein>
<feature type="transmembrane region" description="Helical" evidence="9">
    <location>
        <begin position="12"/>
        <end position="33"/>
    </location>
</feature>
<evidence type="ECO:0000256" key="2">
    <source>
        <dbReference type="ARBA" id="ARBA00006840"/>
    </source>
</evidence>
<feature type="transmembrane region" description="Helical" evidence="9">
    <location>
        <begin position="240"/>
        <end position="264"/>
    </location>
</feature>